<dbReference type="EMBL" id="KX832224">
    <property type="protein sequence ID" value="ARR28896.1"/>
    <property type="molecule type" value="Genomic_DNA"/>
</dbReference>
<reference evidence="4" key="1">
    <citation type="journal article" date="2017" name="Vet. Pathol.">
        <title>Ranid Herpesvirus 3 and Proliferative Dermatitis in Free-Ranging Wild Common Frogs (Rana Temporaria).</title>
        <authorList>
            <person name="Origgi F.C."/>
            <person name="Schmidt B.R."/>
            <person name="Lohmann P."/>
            <person name="Otten P."/>
            <person name="Akdesir E."/>
            <person name="Gaschen V."/>
            <person name="Aguilar-Bultet L."/>
            <person name="Wahli T."/>
            <person name="Sattler U."/>
            <person name="Stoffel M.H."/>
        </authorList>
    </citation>
    <scope>NUCLEOTIDE SEQUENCE [LARGE SCALE GENOMIC DNA]</scope>
    <source>
        <strain evidence="4">FO1_2015</strain>
    </source>
</reference>
<evidence type="ECO:0000313" key="5">
    <source>
        <dbReference type="Proteomes" id="UP000203507"/>
    </source>
</evidence>
<accession>A0A1X9T5C1</accession>
<dbReference type="Pfam" id="PF25720">
    <property type="entry name" value="Herpes_ORF28"/>
    <property type="match status" value="1"/>
</dbReference>
<organism evidence="4">
    <name type="scientific">Ranid herpesvirus 3</name>
    <dbReference type="NCBI Taxonomy" id="1987509"/>
    <lineage>
        <taxon>Viruses</taxon>
        <taxon>Duplodnaviria</taxon>
        <taxon>Heunggongvirae</taxon>
        <taxon>Peploviricota</taxon>
        <taxon>Herviviricetes</taxon>
        <taxon>Herpesvirales</taxon>
        <taxon>Alloherpesviridae</taxon>
        <taxon>Batravirus</taxon>
        <taxon>Batravirus ranidallo3</taxon>
    </lineage>
</organism>
<evidence type="ECO:0000259" key="3">
    <source>
        <dbReference type="Pfam" id="PF25720"/>
    </source>
</evidence>
<dbReference type="InterPro" id="IPR057863">
    <property type="entry name" value="ORF28_N"/>
</dbReference>
<feature type="domain" description="ORF28 N-terminal" evidence="3">
    <location>
        <begin position="48"/>
        <end position="285"/>
    </location>
</feature>
<name>A0A1X9T5C1_9VIRU</name>
<proteinExistence type="predicted"/>
<evidence type="ECO:0000256" key="2">
    <source>
        <dbReference type="SAM" id="MobiDB-lite"/>
    </source>
</evidence>
<protein>
    <recommendedName>
        <fullName evidence="3">ORF28 N-terminal domain-containing protein</fullName>
    </recommendedName>
</protein>
<dbReference type="Proteomes" id="UP000203507">
    <property type="component" value="Segment"/>
</dbReference>
<feature type="coiled-coil region" evidence="1">
    <location>
        <begin position="464"/>
        <end position="502"/>
    </location>
</feature>
<feature type="region of interest" description="Disordered" evidence="2">
    <location>
        <begin position="618"/>
        <end position="644"/>
    </location>
</feature>
<keyword evidence="1" id="KW-0175">Coiled coil</keyword>
<sequence>MNSGIYPHIHYCGKIRRFTLFSNLLPLHHMMAGKENATTSKPRRLTLNGNLHVYINRGEILDYKLGDSPTCVVVKEIPPEASEDGFVPVLCSRCFGHTIDDYNNALNALNITADTMCYTGTAAIYEHNGSTYDASSYPSSTIVGDMNAAEIGKYNLELKDVSYMAHPKPALLLWEHGGEPVGTAELYWHVHNSNQCGINALCLIGQTGRASHFFRFASDLNRCFSFTMMHKLNWSDVVVELSTVVTPARAGCFSVPFVGKDKEHYLKLMGYWPDQQAEALVMLASSADMVDHTEPYNPILKKLINRSSGDQPDESLPKLIPFETVDEMKQFLEDYQASVNKKFALTKIMYKHKGNTAIECHEQKAIENFSSINGHDAYNVIAQPQTMSATNSQVQAAPAISAPAQQLPMFYFHPQQFQQPPIAQPAVFPSHGPAVAPPSFEDLDAKIAQSVSASFERLSNDQRKRKAEEELHETIAYLKRANTEYKSEMEKMRDEMTTLSASIELEKSKAVAIQQVMHPSNAPQNPQHVKEAMNILMCYFSDATGRAGMGPEAELNSQNNIYPHNPKVRILSEMDAAIQNEFKGSNNPTPKGIPPLTHANADLTRSAAPLEELKSNIPLPATKTEPMFRQVSSKYMEAQGDTDL</sequence>
<dbReference type="RefSeq" id="YP_009362405.1">
    <property type="nucleotide sequence ID" value="NC_034618.1"/>
</dbReference>
<evidence type="ECO:0000256" key="1">
    <source>
        <dbReference type="SAM" id="Coils"/>
    </source>
</evidence>
<dbReference type="GeneID" id="32878230"/>
<dbReference type="KEGG" id="vg:32878230"/>
<keyword evidence="5" id="KW-1185">Reference proteome</keyword>
<dbReference type="OrthoDB" id="8180at10239"/>
<evidence type="ECO:0000313" key="4">
    <source>
        <dbReference type="EMBL" id="ARR28896.1"/>
    </source>
</evidence>